<comment type="caution">
    <text evidence="1">The sequence shown here is derived from an EMBL/GenBank/DDBJ whole genome shotgun (WGS) entry which is preliminary data.</text>
</comment>
<dbReference type="AlphaFoldDB" id="A0A839XTE0"/>
<organism evidence="1 2">
    <name type="scientific">Prauserella sediminis</name>
    <dbReference type="NCBI Taxonomy" id="577680"/>
    <lineage>
        <taxon>Bacteria</taxon>
        <taxon>Bacillati</taxon>
        <taxon>Actinomycetota</taxon>
        <taxon>Actinomycetes</taxon>
        <taxon>Pseudonocardiales</taxon>
        <taxon>Pseudonocardiaceae</taxon>
        <taxon>Prauserella</taxon>
        <taxon>Prauserella salsuginis group</taxon>
    </lineage>
</organism>
<gene>
    <name evidence="1" type="ORF">FB384_004930</name>
</gene>
<proteinExistence type="predicted"/>
<reference evidence="1 2" key="1">
    <citation type="submission" date="2020-08" db="EMBL/GenBank/DDBJ databases">
        <title>Sequencing the genomes of 1000 actinobacteria strains.</title>
        <authorList>
            <person name="Klenk H.-P."/>
        </authorList>
    </citation>
    <scope>NUCLEOTIDE SEQUENCE [LARGE SCALE GENOMIC DNA]</scope>
    <source>
        <strain evidence="1 2">DSM 45267</strain>
    </source>
</reference>
<dbReference type="Proteomes" id="UP000564573">
    <property type="component" value="Unassembled WGS sequence"/>
</dbReference>
<evidence type="ECO:0000313" key="2">
    <source>
        <dbReference type="Proteomes" id="UP000564573"/>
    </source>
</evidence>
<sequence>MIVKTRRYCFYCHEEIEHLDGVGWVEVGDDGHYDICPDSPAALREPIDDDEMKHRPMW</sequence>
<keyword evidence="2" id="KW-1185">Reference proteome</keyword>
<name>A0A839XTE0_9PSEU</name>
<accession>A0A839XTE0</accession>
<evidence type="ECO:0000313" key="1">
    <source>
        <dbReference type="EMBL" id="MBB3665971.1"/>
    </source>
</evidence>
<dbReference type="RefSeq" id="WP_183787170.1">
    <property type="nucleotide sequence ID" value="NZ_JACIBS010000009.1"/>
</dbReference>
<protein>
    <submittedName>
        <fullName evidence="1">Uncharacterized protein</fullName>
    </submittedName>
</protein>
<dbReference type="EMBL" id="JACIBS010000009">
    <property type="protein sequence ID" value="MBB3665971.1"/>
    <property type="molecule type" value="Genomic_DNA"/>
</dbReference>